<dbReference type="Proteomes" id="UP001208186">
    <property type="component" value="Unassembled WGS sequence"/>
</dbReference>
<evidence type="ECO:0000313" key="5">
    <source>
        <dbReference type="Proteomes" id="UP001209746"/>
    </source>
</evidence>
<sequence>MNLDDVDVTERYGIALLVFSVYGAVAGVEILDRIALLTSLFGLLLCTVAFVARTV</sequence>
<reference evidence="3" key="1">
    <citation type="submission" date="2023-02" db="EMBL/GenBank/DDBJ databases">
        <title>Enrichment on poylsaccharides allowed isolation of novel metabolic and taxonomic groups of Haloarchaea.</title>
        <authorList>
            <person name="Sorokin D.Y."/>
            <person name="Elcheninov A.G."/>
            <person name="Khizhniak T.V."/>
            <person name="Kolganova T.V."/>
            <person name="Kublanov I.V."/>
        </authorList>
    </citation>
    <scope>NUCLEOTIDE SEQUENCE</scope>
    <source>
        <strain evidence="2 4">HArc-curdl5-1</strain>
        <strain evidence="3">HArc-curdl7</strain>
    </source>
</reference>
<keyword evidence="1" id="KW-0472">Membrane</keyword>
<gene>
    <name evidence="3" type="ORF">OB914_09065</name>
    <name evidence="2" type="ORF">OB916_07725</name>
</gene>
<proteinExistence type="predicted"/>
<evidence type="ECO:0000313" key="3">
    <source>
        <dbReference type="EMBL" id="MCU4727120.1"/>
    </source>
</evidence>
<comment type="caution">
    <text evidence="3">The sequence shown here is derived from an EMBL/GenBank/DDBJ whole genome shotgun (WGS) entry which is preliminary data.</text>
</comment>
<organism evidence="3 5">
    <name type="scientific">Halapricum hydrolyticum</name>
    <dbReference type="NCBI Taxonomy" id="2979991"/>
    <lineage>
        <taxon>Archaea</taxon>
        <taxon>Methanobacteriati</taxon>
        <taxon>Methanobacteriota</taxon>
        <taxon>Stenosarchaea group</taxon>
        <taxon>Halobacteria</taxon>
        <taxon>Halobacteriales</taxon>
        <taxon>Haloarculaceae</taxon>
        <taxon>Halapricum</taxon>
    </lineage>
</organism>
<dbReference type="Proteomes" id="UP001209746">
    <property type="component" value="Unassembled WGS sequence"/>
</dbReference>
<name>A0AAE3IAT5_9EURY</name>
<feature type="transmembrane region" description="Helical" evidence="1">
    <location>
        <begin position="34"/>
        <end position="52"/>
    </location>
</feature>
<evidence type="ECO:0000313" key="2">
    <source>
        <dbReference type="EMBL" id="MCU4717955.1"/>
    </source>
</evidence>
<keyword evidence="1" id="KW-1133">Transmembrane helix</keyword>
<evidence type="ECO:0000313" key="4">
    <source>
        <dbReference type="Proteomes" id="UP001208186"/>
    </source>
</evidence>
<dbReference type="RefSeq" id="WP_315908720.1">
    <property type="nucleotide sequence ID" value="NZ_JAOPKC010000006.1"/>
</dbReference>
<dbReference type="EMBL" id="JAOPKD010000007">
    <property type="protein sequence ID" value="MCU4727120.1"/>
    <property type="molecule type" value="Genomic_DNA"/>
</dbReference>
<accession>A0AAE3IAT5</accession>
<protein>
    <submittedName>
        <fullName evidence="3">Uncharacterized protein</fullName>
    </submittedName>
</protein>
<feature type="transmembrane region" description="Helical" evidence="1">
    <location>
        <begin position="12"/>
        <end position="28"/>
    </location>
</feature>
<keyword evidence="4" id="KW-1185">Reference proteome</keyword>
<dbReference type="EMBL" id="JAOPKC010000006">
    <property type="protein sequence ID" value="MCU4717955.1"/>
    <property type="molecule type" value="Genomic_DNA"/>
</dbReference>
<dbReference type="AlphaFoldDB" id="A0AAE3IAT5"/>
<evidence type="ECO:0000256" key="1">
    <source>
        <dbReference type="SAM" id="Phobius"/>
    </source>
</evidence>
<keyword evidence="1" id="KW-0812">Transmembrane</keyword>